<feature type="chain" id="PRO_5011779250" evidence="3">
    <location>
        <begin position="23"/>
        <end position="204"/>
    </location>
</feature>
<dbReference type="Gene3D" id="3.30.1330.60">
    <property type="entry name" value="OmpA-like domain"/>
    <property type="match status" value="1"/>
</dbReference>
<feature type="compositionally biased region" description="Basic and acidic residues" evidence="2">
    <location>
        <begin position="180"/>
        <end position="196"/>
    </location>
</feature>
<dbReference type="SUPFAM" id="SSF103088">
    <property type="entry name" value="OmpA-like"/>
    <property type="match status" value="1"/>
</dbReference>
<evidence type="ECO:0000313" key="5">
    <source>
        <dbReference type="EMBL" id="SFL13117.1"/>
    </source>
</evidence>
<dbReference type="GO" id="GO:0016020">
    <property type="term" value="C:membrane"/>
    <property type="evidence" value="ECO:0007669"/>
    <property type="project" value="UniProtKB-UniRule"/>
</dbReference>
<evidence type="ECO:0000256" key="1">
    <source>
        <dbReference type="PROSITE-ProRule" id="PRU00473"/>
    </source>
</evidence>
<feature type="signal peptide" evidence="3">
    <location>
        <begin position="1"/>
        <end position="22"/>
    </location>
</feature>
<dbReference type="OrthoDB" id="9814546at2"/>
<keyword evidence="1" id="KW-0472">Membrane</keyword>
<evidence type="ECO:0000256" key="3">
    <source>
        <dbReference type="SAM" id="SignalP"/>
    </source>
</evidence>
<dbReference type="CDD" id="cd07185">
    <property type="entry name" value="OmpA_C-like"/>
    <property type="match status" value="1"/>
</dbReference>
<dbReference type="InterPro" id="IPR006665">
    <property type="entry name" value="OmpA-like"/>
</dbReference>
<dbReference type="Pfam" id="PF00691">
    <property type="entry name" value="OmpA"/>
    <property type="match status" value="1"/>
</dbReference>
<dbReference type="EMBL" id="FOSQ01000023">
    <property type="protein sequence ID" value="SFL13117.1"/>
    <property type="molecule type" value="Genomic_DNA"/>
</dbReference>
<evidence type="ECO:0000256" key="2">
    <source>
        <dbReference type="SAM" id="MobiDB-lite"/>
    </source>
</evidence>
<feature type="compositionally biased region" description="Basic and acidic residues" evidence="2">
    <location>
        <begin position="49"/>
        <end position="60"/>
    </location>
</feature>
<protein>
    <submittedName>
        <fullName evidence="5">OmpA family protein</fullName>
    </submittedName>
</protein>
<name>A0A1I4F8E3_9PROT</name>
<dbReference type="PROSITE" id="PS51123">
    <property type="entry name" value="OMPA_2"/>
    <property type="match status" value="1"/>
</dbReference>
<proteinExistence type="predicted"/>
<dbReference type="AlphaFoldDB" id="A0A1I4F8E3"/>
<feature type="region of interest" description="Disordered" evidence="2">
    <location>
        <begin position="174"/>
        <end position="196"/>
    </location>
</feature>
<feature type="domain" description="OmpA-like" evidence="4">
    <location>
        <begin position="90"/>
        <end position="204"/>
    </location>
</feature>
<dbReference type="PANTHER" id="PTHR30329">
    <property type="entry name" value="STATOR ELEMENT OF FLAGELLAR MOTOR COMPLEX"/>
    <property type="match status" value="1"/>
</dbReference>
<evidence type="ECO:0000313" key="6">
    <source>
        <dbReference type="Proteomes" id="UP000199473"/>
    </source>
</evidence>
<reference evidence="5 6" key="1">
    <citation type="submission" date="2016-10" db="EMBL/GenBank/DDBJ databases">
        <authorList>
            <person name="de Groot N.N."/>
        </authorList>
    </citation>
    <scope>NUCLEOTIDE SEQUENCE [LARGE SCALE GENOMIC DNA]</scope>
    <source>
        <strain evidence="5 6">DSM 19981</strain>
    </source>
</reference>
<organism evidence="5 6">
    <name type="scientific">Falsiroseomonas stagni DSM 19981</name>
    <dbReference type="NCBI Taxonomy" id="1123062"/>
    <lineage>
        <taxon>Bacteria</taxon>
        <taxon>Pseudomonadati</taxon>
        <taxon>Pseudomonadota</taxon>
        <taxon>Alphaproteobacteria</taxon>
        <taxon>Acetobacterales</taxon>
        <taxon>Roseomonadaceae</taxon>
        <taxon>Falsiroseomonas</taxon>
    </lineage>
</organism>
<sequence length="204" mass="21873">MNRISMMAVIFAGGLAGGHAAAQTFEFEGVPTPAEILEILAPEAMPADGFRRAGRSETPRRIVLLPPPTTDRHPQPATPQGREPQAAAPRPNPQPAISFATNFAIGSADLPSGLMPVLRAYGHALQLAPALRLEISGHTDVTGPAAVNEALSLQRADAARRFIQAEFGIDQSRIVPRGAGPREMRGDYPPDAAQQRRIEIRRLQ</sequence>
<dbReference type="RefSeq" id="WP_092963321.1">
    <property type="nucleotide sequence ID" value="NZ_FOSQ01000023.1"/>
</dbReference>
<dbReference type="STRING" id="1123062.SAMN02745775_12326"/>
<accession>A0A1I4F8E3</accession>
<keyword evidence="6" id="KW-1185">Reference proteome</keyword>
<gene>
    <name evidence="5" type="ORF">SAMN02745775_12326</name>
</gene>
<keyword evidence="3" id="KW-0732">Signal</keyword>
<dbReference type="PANTHER" id="PTHR30329:SF20">
    <property type="entry name" value="EXPORTED PROTEIN"/>
    <property type="match status" value="1"/>
</dbReference>
<feature type="region of interest" description="Disordered" evidence="2">
    <location>
        <begin position="49"/>
        <end position="95"/>
    </location>
</feature>
<dbReference type="Proteomes" id="UP000199473">
    <property type="component" value="Unassembled WGS sequence"/>
</dbReference>
<dbReference type="InterPro" id="IPR036737">
    <property type="entry name" value="OmpA-like_sf"/>
</dbReference>
<dbReference type="InterPro" id="IPR050330">
    <property type="entry name" value="Bact_OuterMem_StrucFunc"/>
</dbReference>
<evidence type="ECO:0000259" key="4">
    <source>
        <dbReference type="PROSITE" id="PS51123"/>
    </source>
</evidence>